<comment type="similarity">
    <text evidence="1">Belongs to the ABC transporter superfamily.</text>
</comment>
<accession>A0A0N7MBC1</accession>
<dbReference type="Proteomes" id="UP000051184">
    <property type="component" value="Unassembled WGS sequence"/>
</dbReference>
<dbReference type="Gene3D" id="3.40.50.300">
    <property type="entry name" value="P-loop containing nucleotide triphosphate hydrolases"/>
    <property type="match status" value="1"/>
</dbReference>
<reference evidence="8" key="1">
    <citation type="submission" date="2015-09" db="EMBL/GenBank/DDBJ databases">
        <authorList>
            <person name="Rodrigo-Torres Lidia"/>
            <person name="Arahal R.David."/>
        </authorList>
    </citation>
    <scope>NUCLEOTIDE SEQUENCE [LARGE SCALE GENOMIC DNA]</scope>
    <source>
        <strain evidence="8">CECT 5114</strain>
    </source>
</reference>
<keyword evidence="2" id="KW-0813">Transport</keyword>
<keyword evidence="5" id="KW-1133">Transmembrane helix</keyword>
<dbReference type="AlphaFoldDB" id="A0A0N7MBC1"/>
<evidence type="ECO:0000313" key="8">
    <source>
        <dbReference type="Proteomes" id="UP000051184"/>
    </source>
</evidence>
<gene>
    <name evidence="7" type="primary">ecsA</name>
    <name evidence="7" type="ORF">TA5114_00781</name>
</gene>
<keyword evidence="4 7" id="KW-0067">ATP-binding</keyword>
<proteinExistence type="inferred from homology"/>
<dbReference type="PROSITE" id="PS50893">
    <property type="entry name" value="ABC_TRANSPORTER_2"/>
    <property type="match status" value="1"/>
</dbReference>
<evidence type="ECO:0000256" key="5">
    <source>
        <dbReference type="SAM" id="Phobius"/>
    </source>
</evidence>
<dbReference type="SMART" id="SM00382">
    <property type="entry name" value="AAA"/>
    <property type="match status" value="1"/>
</dbReference>
<feature type="domain" description="ABC transporter" evidence="6">
    <location>
        <begin position="274"/>
        <end position="508"/>
    </location>
</feature>
<evidence type="ECO:0000256" key="1">
    <source>
        <dbReference type="ARBA" id="ARBA00005417"/>
    </source>
</evidence>
<evidence type="ECO:0000259" key="6">
    <source>
        <dbReference type="PROSITE" id="PS50893"/>
    </source>
</evidence>
<evidence type="ECO:0000256" key="2">
    <source>
        <dbReference type="ARBA" id="ARBA00022448"/>
    </source>
</evidence>
<sequence>MENVDSLDGRKPSSGSTNDVRESRFLMADRNAPGWVIALGGLFTLATTTCIITLILLSIFIHRTVLSAGETRMSFVLLGFTLALACAIAFLEFAHIKALTGFRKLREIQAKKVNAIICILLALIILFIHPLIGLVAPATAGIGTLFLWRLSKAKTREAHWAFEPFEAASLLAGRDASSISDATVPPRTHPFSDAIRKTCFWLAIGGGVTMGTFLVSEQVLMPGTVIALTLSCAFCVDGILRFAELRLFERKTIVKGNDDAPDGFGDDLDPSSGLIVNRVSVTSSFGKKLVSGVSLHAKPGEIVGVIGESGAGKSLLLKALADPSSLAQCDVSGNVVCNGENLWKRSNQARRLPVVLVPDAPIIVPASGENNLDCFQGKDLLAKGRYYLEQLVFAKDLVHDICHCPDARFLPSMQRKALALARAFAIAPQLYLFDRPEDALQTAQISAFCNRLDDEARLGRSVILVSDNRTILEKCDRLIVLQGGAVTDFGLASEVRARLETGWHRFVGQRSLHAEQQLEEWVRSHFRRNGDDENRKKVCRAATELLAFSCGDASAEENEQVEFLFKNFRGYCVLRLQDSSSSTSSGQIKAAQDMLDDPNLNNGRNPLANAMAESEEVTFETQTRGRSINCKIKTYDPRKQ</sequence>
<dbReference type="InterPro" id="IPR003439">
    <property type="entry name" value="ABC_transporter-like_ATP-bd"/>
</dbReference>
<evidence type="ECO:0000313" key="7">
    <source>
        <dbReference type="EMBL" id="CUK24992.1"/>
    </source>
</evidence>
<keyword evidence="5" id="KW-0812">Transmembrane</keyword>
<dbReference type="InterPro" id="IPR027417">
    <property type="entry name" value="P-loop_NTPase"/>
</dbReference>
<dbReference type="SUPFAM" id="SSF52540">
    <property type="entry name" value="P-loop containing nucleoside triphosphate hydrolases"/>
    <property type="match status" value="1"/>
</dbReference>
<evidence type="ECO:0000256" key="3">
    <source>
        <dbReference type="ARBA" id="ARBA00022741"/>
    </source>
</evidence>
<organism evidence="7 8">
    <name type="scientific">Cognatishimia activa</name>
    <dbReference type="NCBI Taxonomy" id="1715691"/>
    <lineage>
        <taxon>Bacteria</taxon>
        <taxon>Pseudomonadati</taxon>
        <taxon>Pseudomonadota</taxon>
        <taxon>Alphaproteobacteria</taxon>
        <taxon>Rhodobacterales</taxon>
        <taxon>Paracoccaceae</taxon>
        <taxon>Cognatishimia</taxon>
    </lineage>
</organism>
<dbReference type="Pfam" id="PF00005">
    <property type="entry name" value="ABC_tran"/>
    <property type="match status" value="1"/>
</dbReference>
<dbReference type="PANTHER" id="PTHR43335">
    <property type="entry name" value="ABC TRANSPORTER, ATP-BINDING PROTEIN"/>
    <property type="match status" value="1"/>
</dbReference>
<keyword evidence="3" id="KW-0547">Nucleotide-binding</keyword>
<evidence type="ECO:0000256" key="4">
    <source>
        <dbReference type="ARBA" id="ARBA00022840"/>
    </source>
</evidence>
<keyword evidence="8" id="KW-1185">Reference proteome</keyword>
<feature type="transmembrane region" description="Helical" evidence="5">
    <location>
        <begin position="34"/>
        <end position="61"/>
    </location>
</feature>
<keyword evidence="5" id="KW-0472">Membrane</keyword>
<feature type="transmembrane region" description="Helical" evidence="5">
    <location>
        <begin position="73"/>
        <end position="94"/>
    </location>
</feature>
<dbReference type="GO" id="GO:0016887">
    <property type="term" value="F:ATP hydrolysis activity"/>
    <property type="evidence" value="ECO:0007669"/>
    <property type="project" value="InterPro"/>
</dbReference>
<dbReference type="EMBL" id="CYUE01000006">
    <property type="protein sequence ID" value="CUK24992.1"/>
    <property type="molecule type" value="Genomic_DNA"/>
</dbReference>
<name>A0A0N7MBC1_9RHOB</name>
<dbReference type="InterPro" id="IPR003593">
    <property type="entry name" value="AAA+_ATPase"/>
</dbReference>
<dbReference type="STRING" id="1715691.TA5113_02429"/>
<dbReference type="GO" id="GO:0005524">
    <property type="term" value="F:ATP binding"/>
    <property type="evidence" value="ECO:0007669"/>
    <property type="project" value="UniProtKB-KW"/>
</dbReference>
<dbReference type="OrthoDB" id="7836418at2"/>
<protein>
    <submittedName>
        <fullName evidence="7">ABC-type transporter ATP-binding protein EcsA</fullName>
    </submittedName>
</protein>
<feature type="transmembrane region" description="Helical" evidence="5">
    <location>
        <begin position="115"/>
        <end position="148"/>
    </location>
</feature>